<reference evidence="2 3" key="1">
    <citation type="submission" date="2018-07" db="EMBL/GenBank/DDBJ databases">
        <title>Thalassococcus profundi sp. nov., a marine bacterium isolated from deep seawater of Okinawa Trough.</title>
        <authorList>
            <person name="Yu M."/>
        </authorList>
    </citation>
    <scope>NUCLEOTIDE SEQUENCE [LARGE SCALE GENOMIC DNA]</scope>
    <source>
        <strain evidence="2 3">WRAS1</strain>
    </source>
</reference>
<dbReference type="AlphaFoldDB" id="A0A369TF99"/>
<feature type="region of interest" description="Disordered" evidence="1">
    <location>
        <begin position="42"/>
        <end position="61"/>
    </location>
</feature>
<evidence type="ECO:0008006" key="4">
    <source>
        <dbReference type="Google" id="ProtNLM"/>
    </source>
</evidence>
<name>A0A369TF99_9RHOB</name>
<gene>
    <name evidence="2" type="ORF">DU478_22495</name>
</gene>
<evidence type="ECO:0000256" key="1">
    <source>
        <dbReference type="SAM" id="MobiDB-lite"/>
    </source>
</evidence>
<feature type="non-terminal residue" evidence="2">
    <location>
        <position position="1"/>
    </location>
</feature>
<evidence type="ECO:0000313" key="3">
    <source>
        <dbReference type="Proteomes" id="UP000253977"/>
    </source>
</evidence>
<feature type="compositionally biased region" description="Basic and acidic residues" evidence="1">
    <location>
        <begin position="48"/>
        <end position="61"/>
    </location>
</feature>
<feature type="non-terminal residue" evidence="2">
    <location>
        <position position="281"/>
    </location>
</feature>
<dbReference type="Proteomes" id="UP000253977">
    <property type="component" value="Unassembled WGS sequence"/>
</dbReference>
<comment type="caution">
    <text evidence="2">The sequence shown here is derived from an EMBL/GenBank/DDBJ whole genome shotgun (WGS) entry which is preliminary data.</text>
</comment>
<sequence length="281" mass="31603">HQLDLVITRRPMLNPVLLTRSYHSSDCDTDHSLVGSIVRLRPRRTHRSKQEGRPRIDTARTSKPELRECFAEVINKTLEDCPTDSTTARWDFIRGAIYQSASDTFGKRARKNEDWFEAGIEEMEPALATKGAALVKYKRKPCEKTLAAYREARNNAKRVARRCANDYWLKLCSDIQTSADCGNTRAMYEGMKKAFGPSVTKIAPLKSTSGNIIKDRGGQMERWVEHYGELYSRENVVTDTAMENTTPLPIMEELDSPPTIEELSKAIDSLSCGKAPGSDGI</sequence>
<proteinExistence type="predicted"/>
<accession>A0A369TF99</accession>
<organism evidence="2 3">
    <name type="scientific">Thalassococcus profundi</name>
    <dbReference type="NCBI Taxonomy" id="2282382"/>
    <lineage>
        <taxon>Bacteria</taxon>
        <taxon>Pseudomonadati</taxon>
        <taxon>Pseudomonadota</taxon>
        <taxon>Alphaproteobacteria</taxon>
        <taxon>Rhodobacterales</taxon>
        <taxon>Roseobacteraceae</taxon>
        <taxon>Thalassococcus</taxon>
    </lineage>
</organism>
<evidence type="ECO:0000313" key="2">
    <source>
        <dbReference type="EMBL" id="RDD64003.1"/>
    </source>
</evidence>
<keyword evidence="3" id="KW-1185">Reference proteome</keyword>
<dbReference type="EMBL" id="QPMK01000056">
    <property type="protein sequence ID" value="RDD64003.1"/>
    <property type="molecule type" value="Genomic_DNA"/>
</dbReference>
<protein>
    <recommendedName>
        <fullName evidence="4">Endonuclease/exonuclease/phosphatase domain-containing protein</fullName>
    </recommendedName>
</protein>